<evidence type="ECO:0000313" key="2">
    <source>
        <dbReference type="Proteomes" id="UP000054563"/>
    </source>
</evidence>
<dbReference type="VEuPathDB" id="FungiDB:CIHG_09043"/>
<dbReference type="AlphaFoldDB" id="A0A0J8S333"/>
<gene>
    <name evidence="1" type="ORF">CIHG_09043</name>
</gene>
<dbReference type="EMBL" id="DS017033">
    <property type="protein sequence ID" value="KMU91231.1"/>
    <property type="molecule type" value="Genomic_DNA"/>
</dbReference>
<organism evidence="1 2">
    <name type="scientific">Coccidioides immitis H538.4</name>
    <dbReference type="NCBI Taxonomy" id="396776"/>
    <lineage>
        <taxon>Eukaryota</taxon>
        <taxon>Fungi</taxon>
        <taxon>Dikarya</taxon>
        <taxon>Ascomycota</taxon>
        <taxon>Pezizomycotina</taxon>
        <taxon>Eurotiomycetes</taxon>
        <taxon>Eurotiomycetidae</taxon>
        <taxon>Onygenales</taxon>
        <taxon>Onygenaceae</taxon>
        <taxon>Coccidioides</taxon>
    </lineage>
</organism>
<dbReference type="Proteomes" id="UP000054563">
    <property type="component" value="Unassembled WGS sequence"/>
</dbReference>
<protein>
    <submittedName>
        <fullName evidence="1">Uncharacterized protein</fullName>
    </submittedName>
</protein>
<sequence length="60" mass="6788">MNLGWRYDNGDDDDEELPTSGEDAVILVSNYGEYLQSDADLAMGPWVIWIWSPWVAIVAK</sequence>
<accession>A0A0J8S333</accession>
<evidence type="ECO:0000313" key="1">
    <source>
        <dbReference type="EMBL" id="KMU91231.1"/>
    </source>
</evidence>
<reference evidence="2" key="1">
    <citation type="journal article" date="2010" name="Genome Res.">
        <title>Population genomic sequencing of Coccidioides fungi reveals recent hybridization and transposon control.</title>
        <authorList>
            <person name="Neafsey D.E."/>
            <person name="Barker B.M."/>
            <person name="Sharpton T.J."/>
            <person name="Stajich J.E."/>
            <person name="Park D.J."/>
            <person name="Whiston E."/>
            <person name="Hung C.-Y."/>
            <person name="McMahan C."/>
            <person name="White J."/>
            <person name="Sykes S."/>
            <person name="Heiman D."/>
            <person name="Young S."/>
            <person name="Zeng Q."/>
            <person name="Abouelleil A."/>
            <person name="Aftuck L."/>
            <person name="Bessette D."/>
            <person name="Brown A."/>
            <person name="FitzGerald M."/>
            <person name="Lui A."/>
            <person name="Macdonald J.P."/>
            <person name="Priest M."/>
            <person name="Orbach M.J."/>
            <person name="Galgiani J.N."/>
            <person name="Kirkland T.N."/>
            <person name="Cole G.T."/>
            <person name="Birren B.W."/>
            <person name="Henn M.R."/>
            <person name="Taylor J.W."/>
            <person name="Rounsley S.D."/>
        </authorList>
    </citation>
    <scope>NUCLEOTIDE SEQUENCE [LARGE SCALE GENOMIC DNA]</scope>
    <source>
        <strain evidence="2">H538.4</strain>
    </source>
</reference>
<name>A0A0J8S333_COCIT</name>
<proteinExistence type="predicted"/>